<reference evidence="2 3" key="1">
    <citation type="submission" date="2021-03" db="EMBL/GenBank/DDBJ databases">
        <title>Genomic Encyclopedia of Type Strains, Phase IV (KMG-IV): sequencing the most valuable type-strain genomes for metagenomic binning, comparative biology and taxonomic classification.</title>
        <authorList>
            <person name="Goeker M."/>
        </authorList>
    </citation>
    <scope>NUCLEOTIDE SEQUENCE [LARGE SCALE GENOMIC DNA]</scope>
    <source>
        <strain evidence="2 3">DSM 26048</strain>
    </source>
</reference>
<comment type="caution">
    <text evidence="2">The sequence shown here is derived from an EMBL/GenBank/DDBJ whole genome shotgun (WGS) entry which is preliminary data.</text>
</comment>
<evidence type="ECO:0000313" key="2">
    <source>
        <dbReference type="EMBL" id="MBP1989551.1"/>
    </source>
</evidence>
<organism evidence="2 3">
    <name type="scientific">Paenibacillus eucommiae</name>
    <dbReference type="NCBI Taxonomy" id="1355755"/>
    <lineage>
        <taxon>Bacteria</taxon>
        <taxon>Bacillati</taxon>
        <taxon>Bacillota</taxon>
        <taxon>Bacilli</taxon>
        <taxon>Bacillales</taxon>
        <taxon>Paenibacillaceae</taxon>
        <taxon>Paenibacillus</taxon>
    </lineage>
</organism>
<proteinExistence type="predicted"/>
<accession>A0ABS4IRB4</accession>
<dbReference type="Pfam" id="PF01909">
    <property type="entry name" value="NTP_transf_2"/>
    <property type="match status" value="1"/>
</dbReference>
<protein>
    <submittedName>
        <fullName evidence="2">Nucleotidyltransferase</fullName>
    </submittedName>
</protein>
<gene>
    <name evidence="2" type="ORF">J2Z66_001149</name>
</gene>
<evidence type="ECO:0000259" key="1">
    <source>
        <dbReference type="Pfam" id="PF01909"/>
    </source>
</evidence>
<dbReference type="InterPro" id="IPR052548">
    <property type="entry name" value="Type_VII_TA_antitoxin"/>
</dbReference>
<dbReference type="RefSeq" id="WP_209970389.1">
    <property type="nucleotide sequence ID" value="NZ_JAGGLB010000003.1"/>
</dbReference>
<dbReference type="EMBL" id="JAGGLB010000003">
    <property type="protein sequence ID" value="MBP1989551.1"/>
    <property type="molecule type" value="Genomic_DNA"/>
</dbReference>
<dbReference type="Gene3D" id="3.30.460.10">
    <property type="entry name" value="Beta Polymerase, domain 2"/>
    <property type="match status" value="1"/>
</dbReference>
<name>A0ABS4IRB4_9BACL</name>
<dbReference type="CDD" id="cd05403">
    <property type="entry name" value="NT_KNTase_like"/>
    <property type="match status" value="1"/>
</dbReference>
<keyword evidence="3" id="KW-1185">Reference proteome</keyword>
<dbReference type="InterPro" id="IPR002934">
    <property type="entry name" value="Polymerase_NTP_transf_dom"/>
</dbReference>
<dbReference type="PANTHER" id="PTHR33933:SF1">
    <property type="entry name" value="PROTEIN ADENYLYLTRANSFERASE MNTA-RELATED"/>
    <property type="match status" value="1"/>
</dbReference>
<dbReference type="SUPFAM" id="SSF81301">
    <property type="entry name" value="Nucleotidyltransferase"/>
    <property type="match status" value="1"/>
</dbReference>
<feature type="domain" description="Polymerase nucleotidyl transferase" evidence="1">
    <location>
        <begin position="19"/>
        <end position="63"/>
    </location>
</feature>
<dbReference type="InterPro" id="IPR043519">
    <property type="entry name" value="NT_sf"/>
</dbReference>
<evidence type="ECO:0000313" key="3">
    <source>
        <dbReference type="Proteomes" id="UP001519287"/>
    </source>
</evidence>
<sequence>MDAEKLLTQFVNQMTATFGNNIKSITLCGSYVRGDNTEDSDMDVYCLFENLSSWELIATGKIVRNLPSLYSKFELNLQCLTLDEYTRQGFGRAFVTPIKYFESKVLYGEDFGTKPSKEEFIPLFENIISEVIMSIRHYITAQEPVENLVDGRLKGWVLKPLCVALRIERYIIIDNYPRNFNEILHLSSGLPQTKAVEWILDNEKINQDITLAPTEVLLFMLEIATGISKRVADFKDNFAERLLKG</sequence>
<dbReference type="Proteomes" id="UP001519287">
    <property type="component" value="Unassembled WGS sequence"/>
</dbReference>
<dbReference type="PANTHER" id="PTHR33933">
    <property type="entry name" value="NUCLEOTIDYLTRANSFERASE"/>
    <property type="match status" value="1"/>
</dbReference>